<dbReference type="EMBL" id="SWBR01000004">
    <property type="protein sequence ID" value="TKC06472.1"/>
    <property type="molecule type" value="Genomic_DNA"/>
</dbReference>
<sequence>MLFLDLQNEYSIQKYGKYLQLISSLSDLFSESKLPFLHYRAAENIFCKAFDAMSYARGDIAYDAKKENFGIGIKTFLLSGPSKMEKVAEFNSHSYLIRSLSSEDKIAKLIELRNERISFANRACDTTKAIYHCIGRTEGKLRIFETGYDFIESSSIHSIIEGEKSIFFKDKYNEYNFNYSKSTLFKKFFIPGKTLDVDIEILKNPLEFLERVMKFPEIEDTRNIAFEKAIVYEIKTPKQDDTVILPLYSPREKRLNRQAVPLGSQLNQWNAKGRARDEGEIYISIPAEVHHKSPHFFPTRDKAFNLLLPSGETLSAKVCQSGDKALMTNPNKALSQWLLRKVLLLKPGQLLTYKHLQDLGIDSVRLIKLGALNYKIEFSRLGSYEDFITRGE</sequence>
<comment type="caution">
    <text evidence="2">The sequence shown here is derived from an EMBL/GenBank/DDBJ whole genome shotgun (WGS) entry which is preliminary data.</text>
</comment>
<keyword evidence="2" id="KW-0378">Hydrolase</keyword>
<feature type="domain" description="Restriction endonuclease type II NgoFVII C-terminal B3-like DNA-binding" evidence="1">
    <location>
        <begin position="261"/>
        <end position="368"/>
    </location>
</feature>
<gene>
    <name evidence="2" type="ORF">FA048_14745</name>
</gene>
<accession>A0A4U1CLZ9</accession>
<reference evidence="2 3" key="1">
    <citation type="submission" date="2019-04" db="EMBL/GenBank/DDBJ databases">
        <title>Pedobacter sp. RP-3-22 sp. nov., isolated from Arctic soil.</title>
        <authorList>
            <person name="Dahal R.H."/>
            <person name="Kim D.-U."/>
        </authorList>
    </citation>
    <scope>NUCLEOTIDE SEQUENCE [LARGE SCALE GENOMIC DNA]</scope>
    <source>
        <strain evidence="2 3">RP-3-22</strain>
    </source>
</reference>
<organism evidence="2 3">
    <name type="scientific">Pedobacter polaris</name>
    <dbReference type="NCBI Taxonomy" id="2571273"/>
    <lineage>
        <taxon>Bacteria</taxon>
        <taxon>Pseudomonadati</taxon>
        <taxon>Bacteroidota</taxon>
        <taxon>Sphingobacteriia</taxon>
        <taxon>Sphingobacteriales</taxon>
        <taxon>Sphingobacteriaceae</taxon>
        <taxon>Pedobacter</taxon>
    </lineage>
</organism>
<protein>
    <submittedName>
        <fullName evidence="2">Restriction endonuclease</fullName>
    </submittedName>
</protein>
<keyword evidence="2" id="KW-0540">Nuclease</keyword>
<dbReference type="InterPro" id="IPR048923">
    <property type="entry name" value="RE_NgoFVII_C"/>
</dbReference>
<dbReference type="Proteomes" id="UP000309488">
    <property type="component" value="Unassembled WGS sequence"/>
</dbReference>
<evidence type="ECO:0000259" key="1">
    <source>
        <dbReference type="Pfam" id="PF20731"/>
    </source>
</evidence>
<dbReference type="RefSeq" id="WP_136842467.1">
    <property type="nucleotide sequence ID" value="NZ_SWBR01000004.1"/>
</dbReference>
<evidence type="ECO:0000313" key="3">
    <source>
        <dbReference type="Proteomes" id="UP000309488"/>
    </source>
</evidence>
<name>A0A4U1CLZ9_9SPHI</name>
<evidence type="ECO:0000313" key="2">
    <source>
        <dbReference type="EMBL" id="TKC06472.1"/>
    </source>
</evidence>
<proteinExistence type="predicted"/>
<dbReference type="AlphaFoldDB" id="A0A4U1CLZ9"/>
<keyword evidence="2" id="KW-0255">Endonuclease</keyword>
<keyword evidence="3" id="KW-1185">Reference proteome</keyword>
<dbReference type="OrthoDB" id="1296974at2"/>
<dbReference type="GO" id="GO:0004519">
    <property type="term" value="F:endonuclease activity"/>
    <property type="evidence" value="ECO:0007669"/>
    <property type="project" value="UniProtKB-KW"/>
</dbReference>
<dbReference type="Pfam" id="PF20731">
    <property type="entry name" value="RE_NgoFVII_C"/>
    <property type="match status" value="1"/>
</dbReference>